<comment type="caution">
    <text evidence="1">The sequence shown here is derived from an EMBL/GenBank/DDBJ whole genome shotgun (WGS) entry which is preliminary data.</text>
</comment>
<sequence>MSKHKQPRAGFHGPDEPDFAFEPVIVRKRHDGWTAERQMTFIQALAESGCVTEACARVGMSVNSAYALRARLDAQSFRFAWEAALDHAVQRLSDAAFSRALNGVARPVFFQGEQIGERRYYDENLTRFLLRYRDPIRYGKSNDQHIFERDDPDAVVLDFSRLLLRMLKDGHAYDAGEPLPKHEPYRPRLSTVEEIGRFWAQFEALRNAHKPKADRSKTSETEDWDWEAFMKEVEAEDVDAEDDAPVSSSS</sequence>
<protein>
    <submittedName>
        <fullName evidence="1">Uncharacterized protein</fullName>
    </submittedName>
</protein>
<gene>
    <name evidence="1" type="ORF">HNP60_000313</name>
</gene>
<dbReference type="EMBL" id="JACHKA010000001">
    <property type="protein sequence ID" value="MBB5984339.1"/>
    <property type="molecule type" value="Genomic_DNA"/>
</dbReference>
<dbReference type="RefSeq" id="WP_184149323.1">
    <property type="nucleotide sequence ID" value="NZ_JACHKA010000001.1"/>
</dbReference>
<dbReference type="Proteomes" id="UP001138540">
    <property type="component" value="Unassembled WGS sequence"/>
</dbReference>
<evidence type="ECO:0000313" key="1">
    <source>
        <dbReference type="EMBL" id="MBB5984339.1"/>
    </source>
</evidence>
<accession>A0ABR6NDM5</accession>
<keyword evidence="2" id="KW-1185">Reference proteome</keyword>
<evidence type="ECO:0000313" key="2">
    <source>
        <dbReference type="Proteomes" id="UP001138540"/>
    </source>
</evidence>
<proteinExistence type="predicted"/>
<name>A0ABR6NDM5_9SPHN</name>
<organism evidence="1 2">
    <name type="scientific">Sphingobium lignivorans</name>
    <dbReference type="NCBI Taxonomy" id="2735886"/>
    <lineage>
        <taxon>Bacteria</taxon>
        <taxon>Pseudomonadati</taxon>
        <taxon>Pseudomonadota</taxon>
        <taxon>Alphaproteobacteria</taxon>
        <taxon>Sphingomonadales</taxon>
        <taxon>Sphingomonadaceae</taxon>
        <taxon>Sphingobium</taxon>
    </lineage>
</organism>
<reference evidence="1 2" key="1">
    <citation type="submission" date="2020-08" db="EMBL/GenBank/DDBJ databases">
        <title>Exploring microbial biodiversity for novel pathways involved in the catabolism of aromatic compounds derived from lignin.</title>
        <authorList>
            <person name="Elkins J."/>
        </authorList>
    </citation>
    <scope>NUCLEOTIDE SEQUENCE [LARGE SCALE GENOMIC DNA]</scope>
    <source>
        <strain evidence="1 2">B1D3A</strain>
    </source>
</reference>